<proteinExistence type="predicted"/>
<dbReference type="OrthoDB" id="9204640at2"/>
<evidence type="ECO:0000313" key="1">
    <source>
        <dbReference type="EMBL" id="CEZ19392.1"/>
    </source>
</evidence>
<name>A0A0D6EUW5_9PROT</name>
<dbReference type="KEGG" id="mbat:BN1208_0500"/>
<dbReference type="RefSeq" id="WP_046487583.1">
    <property type="nucleotide sequence ID" value="NZ_LN827929.1"/>
</dbReference>
<gene>
    <name evidence="1" type="ORF">BN1208_0500</name>
</gene>
<sequence>MSKYICPECKKKEAVQILYGYPGDGMMESAQKKEIVLGGCIIYPDNPNRQCLKCGHQWKSKKG</sequence>
<keyword evidence="2" id="KW-1185">Reference proteome</keyword>
<dbReference type="Proteomes" id="UP000064007">
    <property type="component" value="Chromosome 1"/>
</dbReference>
<reference evidence="2" key="1">
    <citation type="submission" date="2014-12" db="EMBL/GenBank/DDBJ databases">
        <authorList>
            <person name="Salcher M.M."/>
        </authorList>
    </citation>
    <scope>NUCLEOTIDE SEQUENCE [LARGE SCALE GENOMIC DNA]</scope>
    <source>
        <strain evidence="2">MMS-10A-171</strain>
    </source>
</reference>
<organism evidence="1 2">
    <name type="scientific">Candidatus Methylopumilus planktonicus</name>
    <dbReference type="NCBI Taxonomy" id="1581557"/>
    <lineage>
        <taxon>Bacteria</taxon>
        <taxon>Pseudomonadati</taxon>
        <taxon>Pseudomonadota</taxon>
        <taxon>Betaproteobacteria</taxon>
        <taxon>Nitrosomonadales</taxon>
        <taxon>Methylophilaceae</taxon>
        <taxon>Candidatus Methylopumilus</taxon>
    </lineage>
</organism>
<protein>
    <submittedName>
        <fullName evidence="1">Uncharacterized protein</fullName>
    </submittedName>
</protein>
<dbReference type="AlphaFoldDB" id="A0A0D6EUW5"/>
<accession>A0A0D6EUW5</accession>
<evidence type="ECO:0000313" key="2">
    <source>
        <dbReference type="Proteomes" id="UP000064007"/>
    </source>
</evidence>
<dbReference type="HOGENOM" id="CLU_193687_0_0_4"/>
<dbReference type="STRING" id="1581557.BN1208_0500"/>
<dbReference type="EMBL" id="LN827929">
    <property type="protein sequence ID" value="CEZ19392.1"/>
    <property type="molecule type" value="Genomic_DNA"/>
</dbReference>